<keyword evidence="3" id="KW-1185">Reference proteome</keyword>
<evidence type="ECO:0000313" key="2">
    <source>
        <dbReference type="EMBL" id="VDK48150.1"/>
    </source>
</evidence>
<gene>
    <name evidence="2" type="ORF">TASK_LOCUS10063</name>
</gene>
<name>A0A0R3WGR9_TAEAS</name>
<dbReference type="WBParaSite" id="TASK_0001006201-mRNA-1">
    <property type="protein sequence ID" value="TASK_0001006201-mRNA-1"/>
    <property type="gene ID" value="TASK_0001006201"/>
</dbReference>
<evidence type="ECO:0000256" key="1">
    <source>
        <dbReference type="SAM" id="MobiDB-lite"/>
    </source>
</evidence>
<reference evidence="4" key="1">
    <citation type="submission" date="2017-02" db="UniProtKB">
        <authorList>
            <consortium name="WormBaseParasite"/>
        </authorList>
    </citation>
    <scope>IDENTIFICATION</scope>
</reference>
<feature type="region of interest" description="Disordered" evidence="1">
    <location>
        <begin position="57"/>
        <end position="99"/>
    </location>
</feature>
<dbReference type="Proteomes" id="UP000282613">
    <property type="component" value="Unassembled WGS sequence"/>
</dbReference>
<sequence length="112" mass="12895">MRLMRLQRMLDVIVRRRSSAEEALVYAIAESADECEWEEGGGGMLCEYEKRRWKANSYPKKRQGERKEGMEEREYSRTEKEVKNGETRAAVKDGDGDDRAVLSTLKDSCADV</sequence>
<protein>
    <submittedName>
        <fullName evidence="2 4">Uncharacterized protein</fullName>
    </submittedName>
</protein>
<dbReference type="EMBL" id="UYRS01020156">
    <property type="protein sequence ID" value="VDK48150.1"/>
    <property type="molecule type" value="Genomic_DNA"/>
</dbReference>
<dbReference type="AlphaFoldDB" id="A0A0R3WGR9"/>
<organism evidence="4">
    <name type="scientific">Taenia asiatica</name>
    <name type="common">Asian tapeworm</name>
    <dbReference type="NCBI Taxonomy" id="60517"/>
    <lineage>
        <taxon>Eukaryota</taxon>
        <taxon>Metazoa</taxon>
        <taxon>Spiralia</taxon>
        <taxon>Lophotrochozoa</taxon>
        <taxon>Platyhelminthes</taxon>
        <taxon>Cestoda</taxon>
        <taxon>Eucestoda</taxon>
        <taxon>Cyclophyllidea</taxon>
        <taxon>Taeniidae</taxon>
        <taxon>Taenia</taxon>
    </lineage>
</organism>
<evidence type="ECO:0000313" key="4">
    <source>
        <dbReference type="WBParaSite" id="TASK_0001006201-mRNA-1"/>
    </source>
</evidence>
<feature type="compositionally biased region" description="Basic and acidic residues" evidence="1">
    <location>
        <begin position="65"/>
        <end position="99"/>
    </location>
</feature>
<reference evidence="2 3" key="2">
    <citation type="submission" date="2018-11" db="EMBL/GenBank/DDBJ databases">
        <authorList>
            <consortium name="Pathogen Informatics"/>
        </authorList>
    </citation>
    <scope>NUCLEOTIDE SEQUENCE [LARGE SCALE GENOMIC DNA]</scope>
</reference>
<accession>A0A0R3WGR9</accession>
<proteinExistence type="predicted"/>
<evidence type="ECO:0000313" key="3">
    <source>
        <dbReference type="Proteomes" id="UP000282613"/>
    </source>
</evidence>